<gene>
    <name evidence="1" type="ORF">SERLA73DRAFT_44748</name>
</gene>
<reference evidence="2" key="1">
    <citation type="journal article" date="2011" name="Science">
        <title>The plant cell wall-decomposing machinery underlies the functional diversity of forest fungi.</title>
        <authorList>
            <person name="Eastwood D.C."/>
            <person name="Floudas D."/>
            <person name="Binder M."/>
            <person name="Majcherczyk A."/>
            <person name="Schneider P."/>
            <person name="Aerts A."/>
            <person name="Asiegbu F.O."/>
            <person name="Baker S.E."/>
            <person name="Barry K."/>
            <person name="Bendiksby M."/>
            <person name="Blumentritt M."/>
            <person name="Coutinho P.M."/>
            <person name="Cullen D."/>
            <person name="de Vries R.P."/>
            <person name="Gathman A."/>
            <person name="Goodell B."/>
            <person name="Henrissat B."/>
            <person name="Ihrmark K."/>
            <person name="Kauserud H."/>
            <person name="Kohler A."/>
            <person name="LaButti K."/>
            <person name="Lapidus A."/>
            <person name="Lavin J.L."/>
            <person name="Lee Y.-H."/>
            <person name="Lindquist E."/>
            <person name="Lilly W."/>
            <person name="Lucas S."/>
            <person name="Morin E."/>
            <person name="Murat C."/>
            <person name="Oguiza J.A."/>
            <person name="Park J."/>
            <person name="Pisabarro A.G."/>
            <person name="Riley R."/>
            <person name="Rosling A."/>
            <person name="Salamov A."/>
            <person name="Schmidt O."/>
            <person name="Schmutz J."/>
            <person name="Skrede I."/>
            <person name="Stenlid J."/>
            <person name="Wiebenga A."/>
            <person name="Xie X."/>
            <person name="Kuees U."/>
            <person name="Hibbett D.S."/>
            <person name="Hoffmeister D."/>
            <person name="Hoegberg N."/>
            <person name="Martin F."/>
            <person name="Grigoriev I.V."/>
            <person name="Watkinson S.C."/>
        </authorList>
    </citation>
    <scope>NUCLEOTIDE SEQUENCE [LARGE SCALE GENOMIC DNA]</scope>
    <source>
        <strain evidence="2">strain S7.3</strain>
    </source>
</reference>
<organism evidence="2">
    <name type="scientific">Serpula lacrymans var. lacrymans (strain S7.3)</name>
    <name type="common">Dry rot fungus</name>
    <dbReference type="NCBI Taxonomy" id="936435"/>
    <lineage>
        <taxon>Eukaryota</taxon>
        <taxon>Fungi</taxon>
        <taxon>Dikarya</taxon>
        <taxon>Basidiomycota</taxon>
        <taxon>Agaricomycotina</taxon>
        <taxon>Agaricomycetes</taxon>
        <taxon>Agaricomycetidae</taxon>
        <taxon>Boletales</taxon>
        <taxon>Coniophorineae</taxon>
        <taxon>Serpulaceae</taxon>
        <taxon>Serpula</taxon>
    </lineage>
</organism>
<proteinExistence type="predicted"/>
<protein>
    <submittedName>
        <fullName evidence="1">Uncharacterized protein</fullName>
    </submittedName>
</protein>
<keyword evidence="2" id="KW-1185">Reference proteome</keyword>
<dbReference type="AlphaFoldDB" id="F8PGX1"/>
<evidence type="ECO:0000313" key="1">
    <source>
        <dbReference type="EMBL" id="EGO04408.1"/>
    </source>
</evidence>
<name>F8PGX1_SERL3</name>
<dbReference type="InParanoid" id="F8PGX1"/>
<dbReference type="Proteomes" id="UP000008063">
    <property type="component" value="Unassembled WGS sequence"/>
</dbReference>
<feature type="non-terminal residue" evidence="1">
    <location>
        <position position="1"/>
    </location>
</feature>
<evidence type="ECO:0000313" key="2">
    <source>
        <dbReference type="Proteomes" id="UP000008063"/>
    </source>
</evidence>
<dbReference type="HOGENOM" id="CLU_006344_11_1_1"/>
<sequence>CKEAIGRDELDARYRSLHARVGFRHFGNSILYVKQMTGRKHREIQRTIIVTSAGTVTPSFLQAIHALVDFIYQAQSPMHTPSSVKAIVASLSEFHKNKQAILDAEAR</sequence>
<accession>F8PGX1</accession>
<dbReference type="EMBL" id="GL945474">
    <property type="protein sequence ID" value="EGO04408.1"/>
    <property type="molecule type" value="Genomic_DNA"/>
</dbReference>